<dbReference type="EMBL" id="CM042031">
    <property type="protein sequence ID" value="KAI3785689.1"/>
    <property type="molecule type" value="Genomic_DNA"/>
</dbReference>
<evidence type="ECO:0000313" key="2">
    <source>
        <dbReference type="Proteomes" id="UP001056120"/>
    </source>
</evidence>
<keyword evidence="2" id="KW-1185">Reference proteome</keyword>
<dbReference type="Proteomes" id="UP001056120">
    <property type="component" value="Linkage Group LG14"/>
</dbReference>
<comment type="caution">
    <text evidence="1">The sequence shown here is derived from an EMBL/GenBank/DDBJ whole genome shotgun (WGS) entry which is preliminary data.</text>
</comment>
<reference evidence="2" key="1">
    <citation type="journal article" date="2022" name="Mol. Ecol. Resour.">
        <title>The genomes of chicory, endive, great burdock and yacon provide insights into Asteraceae palaeo-polyploidization history and plant inulin production.</title>
        <authorList>
            <person name="Fan W."/>
            <person name="Wang S."/>
            <person name="Wang H."/>
            <person name="Wang A."/>
            <person name="Jiang F."/>
            <person name="Liu H."/>
            <person name="Zhao H."/>
            <person name="Xu D."/>
            <person name="Zhang Y."/>
        </authorList>
    </citation>
    <scope>NUCLEOTIDE SEQUENCE [LARGE SCALE GENOMIC DNA]</scope>
    <source>
        <strain evidence="2">cv. Yunnan</strain>
    </source>
</reference>
<reference evidence="1 2" key="2">
    <citation type="journal article" date="2022" name="Mol. Ecol. Resour.">
        <title>The genomes of chicory, endive, great burdock and yacon provide insights into Asteraceae paleo-polyploidization history and plant inulin production.</title>
        <authorList>
            <person name="Fan W."/>
            <person name="Wang S."/>
            <person name="Wang H."/>
            <person name="Wang A."/>
            <person name="Jiang F."/>
            <person name="Liu H."/>
            <person name="Zhao H."/>
            <person name="Xu D."/>
            <person name="Zhang Y."/>
        </authorList>
    </citation>
    <scope>NUCLEOTIDE SEQUENCE [LARGE SCALE GENOMIC DNA]</scope>
    <source>
        <strain evidence="2">cv. Yunnan</strain>
        <tissue evidence="1">Leaves</tissue>
    </source>
</reference>
<organism evidence="1 2">
    <name type="scientific">Smallanthus sonchifolius</name>
    <dbReference type="NCBI Taxonomy" id="185202"/>
    <lineage>
        <taxon>Eukaryota</taxon>
        <taxon>Viridiplantae</taxon>
        <taxon>Streptophyta</taxon>
        <taxon>Embryophyta</taxon>
        <taxon>Tracheophyta</taxon>
        <taxon>Spermatophyta</taxon>
        <taxon>Magnoliopsida</taxon>
        <taxon>eudicotyledons</taxon>
        <taxon>Gunneridae</taxon>
        <taxon>Pentapetalae</taxon>
        <taxon>asterids</taxon>
        <taxon>campanulids</taxon>
        <taxon>Asterales</taxon>
        <taxon>Asteraceae</taxon>
        <taxon>Asteroideae</taxon>
        <taxon>Heliantheae alliance</taxon>
        <taxon>Millerieae</taxon>
        <taxon>Smallanthus</taxon>
    </lineage>
</organism>
<name>A0ACB9GQG0_9ASTR</name>
<protein>
    <submittedName>
        <fullName evidence="1">Uncharacterized protein</fullName>
    </submittedName>
</protein>
<gene>
    <name evidence="1" type="ORF">L1987_44813</name>
</gene>
<proteinExistence type="predicted"/>
<evidence type="ECO:0000313" key="1">
    <source>
        <dbReference type="EMBL" id="KAI3785689.1"/>
    </source>
</evidence>
<sequence>MAHRTNYSKFVGTNTMNISMYLFVSCMCIEWFILLHDLYSFFARPLFQFIFATPTTTACAAAPRHEENHVRKLDGVENGPGKKALGVNPKIMMERLGTFWDPDDQRATIVLEEMVSLFVDDEPSLDEVKQAFCVFDKNNDGYIDAKELQDALSDMGFLHISKSDCGRMIDGYDADKDGKIGFRDFIKVVEDCFL</sequence>
<accession>A0ACB9GQG0</accession>